<dbReference type="OrthoDB" id="6073551at2"/>
<dbReference type="Proteomes" id="UP000283734">
    <property type="component" value="Unassembled WGS sequence"/>
</dbReference>
<keyword evidence="1" id="KW-1133">Transmembrane helix</keyword>
<reference evidence="2 3" key="1">
    <citation type="submission" date="2018-09" db="EMBL/GenBank/DDBJ databases">
        <title>Alcanivorax profundi sp. nov., isolated from 1000 m-depth seawater of the Mariana Trench.</title>
        <authorList>
            <person name="Liu J."/>
        </authorList>
    </citation>
    <scope>NUCLEOTIDE SEQUENCE [LARGE SCALE GENOMIC DNA]</scope>
    <source>
        <strain evidence="2 3">MTEO17</strain>
    </source>
</reference>
<evidence type="ECO:0000313" key="3">
    <source>
        <dbReference type="Proteomes" id="UP000283734"/>
    </source>
</evidence>
<keyword evidence="1" id="KW-0812">Transmembrane</keyword>
<sequence length="486" mass="51254">MNTTNIINDALIKVQLSILIFGLLAFIPVVSYGMVEMQDEQLSQVTGQALLQMGKELGQGVSSDLTFYKAGLEAEVELNLNIEKLQLGCTAGAINGQFCDIDIDNLSLSGSTWGAEGRAGSSAILTRPFFEFAIKNDDQKTLREVVGIRLSAEQAIGMMTFGDQESGAGDAGDTSGINSLSGYMQIGSATGVAQTEARQMCYATSQCTDGSIGLSEGGVGAAARMTGRIRANTDILGWQTGDFFSETYRLNLDEANANVVTSPAVVNGKRQTFVELMGSATIDDINFIGQMTANATLLGIGFELDKEVTGTIRGLTATVPITEGLEYIHKINVNNPFSLSMQAQDVLWPDAAAPAMSGWWLAFEDEIDIGNISPEAKVQMTNEVLLQALTGASGPPWNTNNSGVAGSPQECTVPSINCALYRRLSTGTSAANTYGVTCPSLGDCLGGDSLPVGTMTVPADVVFPLNDLKLGAQTVTPNCYGSARFC</sequence>
<proteinExistence type="predicted"/>
<dbReference type="EMBL" id="QYYA01000001">
    <property type="protein sequence ID" value="RJG20077.1"/>
    <property type="molecule type" value="Genomic_DNA"/>
</dbReference>
<comment type="caution">
    <text evidence="2">The sequence shown here is derived from an EMBL/GenBank/DDBJ whole genome shotgun (WGS) entry which is preliminary data.</text>
</comment>
<dbReference type="AlphaFoldDB" id="A0A418Y3H1"/>
<evidence type="ECO:0000313" key="2">
    <source>
        <dbReference type="EMBL" id="RJG20077.1"/>
    </source>
</evidence>
<gene>
    <name evidence="2" type="ORF">D4A39_04405</name>
</gene>
<protein>
    <submittedName>
        <fullName evidence="2">Uncharacterized protein</fullName>
    </submittedName>
</protein>
<organism evidence="2 3">
    <name type="scientific">Alcanivorax profundi</name>
    <dbReference type="NCBI Taxonomy" id="2338368"/>
    <lineage>
        <taxon>Bacteria</taxon>
        <taxon>Pseudomonadati</taxon>
        <taxon>Pseudomonadota</taxon>
        <taxon>Gammaproteobacteria</taxon>
        <taxon>Oceanospirillales</taxon>
        <taxon>Alcanivoracaceae</taxon>
        <taxon>Alcanivorax</taxon>
    </lineage>
</organism>
<evidence type="ECO:0000256" key="1">
    <source>
        <dbReference type="SAM" id="Phobius"/>
    </source>
</evidence>
<dbReference type="RefSeq" id="WP_022983837.1">
    <property type="nucleotide sequence ID" value="NZ_QYYA01000001.1"/>
</dbReference>
<keyword evidence="1" id="KW-0472">Membrane</keyword>
<feature type="transmembrane region" description="Helical" evidence="1">
    <location>
        <begin position="12"/>
        <end position="35"/>
    </location>
</feature>
<accession>A0A418Y3H1</accession>
<keyword evidence="3" id="KW-1185">Reference proteome</keyword>
<name>A0A418Y3H1_9GAMM</name>